<accession>A0A0K2TW18</accession>
<name>A0A0K2TW18_LEPSM</name>
<organism evidence="1">
    <name type="scientific">Lepeophtheirus salmonis</name>
    <name type="common">Salmon louse</name>
    <name type="synonym">Caligus salmonis</name>
    <dbReference type="NCBI Taxonomy" id="72036"/>
    <lineage>
        <taxon>Eukaryota</taxon>
        <taxon>Metazoa</taxon>
        <taxon>Ecdysozoa</taxon>
        <taxon>Arthropoda</taxon>
        <taxon>Crustacea</taxon>
        <taxon>Multicrustacea</taxon>
        <taxon>Hexanauplia</taxon>
        <taxon>Copepoda</taxon>
        <taxon>Siphonostomatoida</taxon>
        <taxon>Caligidae</taxon>
        <taxon>Lepeophtheirus</taxon>
    </lineage>
</organism>
<protein>
    <submittedName>
        <fullName evidence="1">Uncharacterized protein</fullName>
    </submittedName>
</protein>
<reference evidence="1" key="1">
    <citation type="submission" date="2014-05" db="EMBL/GenBank/DDBJ databases">
        <authorList>
            <person name="Chronopoulou M."/>
        </authorList>
    </citation>
    <scope>NUCLEOTIDE SEQUENCE</scope>
    <source>
        <tissue evidence="1">Whole organism</tissue>
    </source>
</reference>
<dbReference type="AlphaFoldDB" id="A0A0K2TW18"/>
<dbReference type="EMBL" id="HACA01012486">
    <property type="protein sequence ID" value="CDW29847.1"/>
    <property type="molecule type" value="Transcribed_RNA"/>
</dbReference>
<feature type="non-terminal residue" evidence="1">
    <location>
        <position position="121"/>
    </location>
</feature>
<evidence type="ECO:0000313" key="1">
    <source>
        <dbReference type="EMBL" id="CDW29847.1"/>
    </source>
</evidence>
<proteinExistence type="predicted"/>
<feature type="non-terminal residue" evidence="1">
    <location>
        <position position="1"/>
    </location>
</feature>
<sequence>MICADFKDCYIMKGAYNVRNTVKTLRAKLLHTNKGYKAMEEKKKAEMSQADLKGYVALLRDVVKPYALKVANGRPTCGSRTQHRATWPTMWLSNNFKDYTNPNICDFYQWVAVELDTNRTS</sequence>